<dbReference type="Proteomes" id="UP000887013">
    <property type="component" value="Unassembled WGS sequence"/>
</dbReference>
<dbReference type="OrthoDB" id="5800391at2759"/>
<keyword evidence="5 6" id="KW-0472">Membrane</keyword>
<evidence type="ECO:0000256" key="1">
    <source>
        <dbReference type="ARBA" id="ARBA00004651"/>
    </source>
</evidence>
<evidence type="ECO:0000313" key="7">
    <source>
        <dbReference type="EMBL" id="GFT25765.1"/>
    </source>
</evidence>
<reference evidence="7" key="1">
    <citation type="submission" date="2020-08" db="EMBL/GenBank/DDBJ databases">
        <title>Multicomponent nature underlies the extraordinary mechanical properties of spider dragline silk.</title>
        <authorList>
            <person name="Kono N."/>
            <person name="Nakamura H."/>
            <person name="Mori M."/>
            <person name="Yoshida Y."/>
            <person name="Ohtoshi R."/>
            <person name="Malay A.D."/>
            <person name="Moran D.A.P."/>
            <person name="Tomita M."/>
            <person name="Numata K."/>
            <person name="Arakawa K."/>
        </authorList>
    </citation>
    <scope>NUCLEOTIDE SEQUENCE</scope>
</reference>
<organism evidence="7 8">
    <name type="scientific">Nephila pilipes</name>
    <name type="common">Giant wood spider</name>
    <name type="synonym">Nephila maculata</name>
    <dbReference type="NCBI Taxonomy" id="299642"/>
    <lineage>
        <taxon>Eukaryota</taxon>
        <taxon>Metazoa</taxon>
        <taxon>Ecdysozoa</taxon>
        <taxon>Arthropoda</taxon>
        <taxon>Chelicerata</taxon>
        <taxon>Arachnida</taxon>
        <taxon>Araneae</taxon>
        <taxon>Araneomorphae</taxon>
        <taxon>Entelegynae</taxon>
        <taxon>Araneoidea</taxon>
        <taxon>Nephilidae</taxon>
        <taxon>Nephila</taxon>
    </lineage>
</organism>
<feature type="transmembrane region" description="Helical" evidence="6">
    <location>
        <begin position="269"/>
        <end position="293"/>
    </location>
</feature>
<accession>A0A8X6NNQ8</accession>
<dbReference type="Pfam" id="PF08395">
    <property type="entry name" value="7tm_7"/>
    <property type="match status" value="1"/>
</dbReference>
<feature type="transmembrane region" description="Helical" evidence="6">
    <location>
        <begin position="383"/>
        <end position="401"/>
    </location>
</feature>
<evidence type="ECO:0000256" key="6">
    <source>
        <dbReference type="SAM" id="Phobius"/>
    </source>
</evidence>
<dbReference type="GO" id="GO:0005886">
    <property type="term" value="C:plasma membrane"/>
    <property type="evidence" value="ECO:0007669"/>
    <property type="project" value="UniProtKB-SubCell"/>
</dbReference>
<keyword evidence="4 6" id="KW-1133">Transmembrane helix</keyword>
<feature type="transmembrane region" description="Helical" evidence="6">
    <location>
        <begin position="149"/>
        <end position="166"/>
    </location>
</feature>
<gene>
    <name evidence="7" type="primary">AVEN_213416_1</name>
    <name evidence="7" type="ORF">NPIL_414651</name>
</gene>
<evidence type="ECO:0008006" key="9">
    <source>
        <dbReference type="Google" id="ProtNLM"/>
    </source>
</evidence>
<name>A0A8X6NNQ8_NEPPI</name>
<feature type="transmembrane region" description="Helical" evidence="6">
    <location>
        <begin position="106"/>
        <end position="123"/>
    </location>
</feature>
<dbReference type="EMBL" id="BMAW01060335">
    <property type="protein sequence ID" value="GFT25765.1"/>
    <property type="molecule type" value="Genomic_DNA"/>
</dbReference>
<evidence type="ECO:0000313" key="8">
    <source>
        <dbReference type="Proteomes" id="UP000887013"/>
    </source>
</evidence>
<comment type="subcellular location">
    <subcellularLocation>
        <location evidence="1">Cell membrane</location>
        <topology evidence="1">Multi-pass membrane protein</topology>
    </subcellularLocation>
</comment>
<sequence>MVKYFSEKANNIERLTNVTDIGSEGTVVIPRNSRMSSIKSLSNHQTLRIPKFLFEFLCLTGLLEESEEIFLYRTATITFRLILILINLSVVISVASVLQIENLKMIFALLLSFFCVFWMHFIMHKRRKHLTTTLRKFGEISLLNDEKKINTIAIAICTISIVFVSLKTTIANNEKTVQFETYGYPFENSTALNLYIGFKFFLYTLVHPTFTCLVSLFFCMLCQRCRILIDNLTEEIRQISPEDFGSYNQVNILKRKAKIDQVLNSIQEVFSLPSFLIIVANFLTCSSVIGWVLRGNPETDGRAEYIEALFWGITNLSNLIRIMWLAGDIPIQVGKLKEMFYEKLRIRLFYARNQEEFQLKPELFGQSDFVFTGCHVISLNRSTVLAVCGTLLTYTVLLVSFKA</sequence>
<evidence type="ECO:0000256" key="4">
    <source>
        <dbReference type="ARBA" id="ARBA00022989"/>
    </source>
</evidence>
<keyword evidence="2" id="KW-1003">Cell membrane</keyword>
<proteinExistence type="predicted"/>
<dbReference type="AlphaFoldDB" id="A0A8X6NNQ8"/>
<comment type="caution">
    <text evidence="7">The sequence shown here is derived from an EMBL/GenBank/DDBJ whole genome shotgun (WGS) entry which is preliminary data.</text>
</comment>
<keyword evidence="3 6" id="KW-0812">Transmembrane</keyword>
<evidence type="ECO:0000256" key="2">
    <source>
        <dbReference type="ARBA" id="ARBA00022475"/>
    </source>
</evidence>
<dbReference type="GO" id="GO:0050909">
    <property type="term" value="P:sensory perception of taste"/>
    <property type="evidence" value="ECO:0007669"/>
    <property type="project" value="InterPro"/>
</dbReference>
<evidence type="ECO:0000256" key="3">
    <source>
        <dbReference type="ARBA" id="ARBA00022692"/>
    </source>
</evidence>
<evidence type="ECO:0000256" key="5">
    <source>
        <dbReference type="ARBA" id="ARBA00023136"/>
    </source>
</evidence>
<feature type="transmembrane region" description="Helical" evidence="6">
    <location>
        <begin position="81"/>
        <end position="100"/>
    </location>
</feature>
<dbReference type="InterPro" id="IPR013604">
    <property type="entry name" value="7TM_chemorcpt"/>
</dbReference>
<feature type="transmembrane region" description="Helical" evidence="6">
    <location>
        <begin position="200"/>
        <end position="222"/>
    </location>
</feature>
<keyword evidence="8" id="KW-1185">Reference proteome</keyword>
<protein>
    <recommendedName>
        <fullName evidence="9">Gustatory receptor</fullName>
    </recommendedName>
</protein>